<dbReference type="EMBL" id="VSRR010108689">
    <property type="protein sequence ID" value="MPC97119.1"/>
    <property type="molecule type" value="Genomic_DNA"/>
</dbReference>
<name>A0A5B7JQH8_PORTR</name>
<dbReference type="Proteomes" id="UP000324222">
    <property type="component" value="Unassembled WGS sequence"/>
</dbReference>
<dbReference type="AlphaFoldDB" id="A0A5B7JQH8"/>
<evidence type="ECO:0000313" key="1">
    <source>
        <dbReference type="EMBL" id="MPC97119.1"/>
    </source>
</evidence>
<gene>
    <name evidence="1" type="ORF">E2C01_092412</name>
</gene>
<protein>
    <submittedName>
        <fullName evidence="1">Uncharacterized protein</fullName>
    </submittedName>
</protein>
<accession>A0A5B7JQH8</accession>
<proteinExistence type="predicted"/>
<comment type="caution">
    <text evidence="1">The sequence shown here is derived from an EMBL/GenBank/DDBJ whole genome shotgun (WGS) entry which is preliminary data.</text>
</comment>
<organism evidence="1 2">
    <name type="scientific">Portunus trituberculatus</name>
    <name type="common">Swimming crab</name>
    <name type="synonym">Neptunus trituberculatus</name>
    <dbReference type="NCBI Taxonomy" id="210409"/>
    <lineage>
        <taxon>Eukaryota</taxon>
        <taxon>Metazoa</taxon>
        <taxon>Ecdysozoa</taxon>
        <taxon>Arthropoda</taxon>
        <taxon>Crustacea</taxon>
        <taxon>Multicrustacea</taxon>
        <taxon>Malacostraca</taxon>
        <taxon>Eumalacostraca</taxon>
        <taxon>Eucarida</taxon>
        <taxon>Decapoda</taxon>
        <taxon>Pleocyemata</taxon>
        <taxon>Brachyura</taxon>
        <taxon>Eubrachyura</taxon>
        <taxon>Portunoidea</taxon>
        <taxon>Portunidae</taxon>
        <taxon>Portuninae</taxon>
        <taxon>Portunus</taxon>
    </lineage>
</organism>
<reference evidence="1 2" key="1">
    <citation type="submission" date="2019-05" db="EMBL/GenBank/DDBJ databases">
        <title>Another draft genome of Portunus trituberculatus and its Hox gene families provides insights of decapod evolution.</title>
        <authorList>
            <person name="Jeong J.-H."/>
            <person name="Song I."/>
            <person name="Kim S."/>
            <person name="Choi T."/>
            <person name="Kim D."/>
            <person name="Ryu S."/>
            <person name="Kim W."/>
        </authorList>
    </citation>
    <scope>NUCLEOTIDE SEQUENCE [LARGE SCALE GENOMIC DNA]</scope>
    <source>
        <tissue evidence="1">Muscle</tissue>
    </source>
</reference>
<evidence type="ECO:0000313" key="2">
    <source>
        <dbReference type="Proteomes" id="UP000324222"/>
    </source>
</evidence>
<sequence length="105" mass="11713">MLQSILSTHSRKSLGRSGVWTASCHNNAPEKVMAQDTLPSRSPNTSRARRLAFGEWRVKVTAATRKPLARHTGITAHKGPCTEGMLIPFTHMHKYFSPFHFGDVI</sequence>
<keyword evidence="2" id="KW-1185">Reference proteome</keyword>